<keyword evidence="1" id="KW-0472">Membrane</keyword>
<evidence type="ECO:0000313" key="3">
    <source>
        <dbReference type="EMBL" id="QSB15727.1"/>
    </source>
</evidence>
<organism evidence="3 4">
    <name type="scientific">Natronosporangium hydrolyticum</name>
    <dbReference type="NCBI Taxonomy" id="2811111"/>
    <lineage>
        <taxon>Bacteria</taxon>
        <taxon>Bacillati</taxon>
        <taxon>Actinomycetota</taxon>
        <taxon>Actinomycetes</taxon>
        <taxon>Micromonosporales</taxon>
        <taxon>Micromonosporaceae</taxon>
        <taxon>Natronosporangium</taxon>
    </lineage>
</organism>
<dbReference type="Proteomes" id="UP000662857">
    <property type="component" value="Chromosome"/>
</dbReference>
<evidence type="ECO:0000313" key="4">
    <source>
        <dbReference type="Proteomes" id="UP000662857"/>
    </source>
</evidence>
<sequence>MIRRRGLLRPDRESGSVTVEMAILTPVFLLIIVAAIVFGRTAVALNAIDVAAHDAARAASISRSEAAAAGNAQNAAAAALAEQGLNCAQPPTVTPQLSGFSQTGTDLAFVSVTVSCEVSFTDLALPGVPNSFQLQSTFVSPLDSYRER</sequence>
<keyword evidence="1" id="KW-0812">Transmembrane</keyword>
<keyword evidence="4" id="KW-1185">Reference proteome</keyword>
<dbReference type="InterPro" id="IPR012495">
    <property type="entry name" value="TadE-like_dom"/>
</dbReference>
<reference evidence="3" key="1">
    <citation type="submission" date="2021-02" db="EMBL/GenBank/DDBJ databases">
        <title>Natrosporangium hydrolyticum gen. nov., sp. nov, a haloalkaliphilic actinobacterium from a soda solonchak soil.</title>
        <authorList>
            <person name="Sorokin D.Y."/>
            <person name="Khijniak T.V."/>
            <person name="Zakharycheva A.P."/>
            <person name="Boueva O.V."/>
            <person name="Ariskina E.V."/>
            <person name="Hahnke R.L."/>
            <person name="Bunk B."/>
            <person name="Sproer C."/>
            <person name="Schumann P."/>
            <person name="Evtushenko L.I."/>
            <person name="Kublanov I.V."/>
        </authorList>
    </citation>
    <scope>NUCLEOTIDE SEQUENCE</scope>
    <source>
        <strain evidence="3">DSM 106523</strain>
    </source>
</reference>
<dbReference type="Pfam" id="PF07811">
    <property type="entry name" value="TadE"/>
    <property type="match status" value="1"/>
</dbReference>
<dbReference type="RefSeq" id="WP_239677911.1">
    <property type="nucleotide sequence ID" value="NZ_CP070499.1"/>
</dbReference>
<gene>
    <name evidence="3" type="ORF">JQS43_05145</name>
</gene>
<dbReference type="AlphaFoldDB" id="A0A895YD66"/>
<dbReference type="EMBL" id="CP070499">
    <property type="protein sequence ID" value="QSB15727.1"/>
    <property type="molecule type" value="Genomic_DNA"/>
</dbReference>
<name>A0A895YD66_9ACTN</name>
<evidence type="ECO:0000259" key="2">
    <source>
        <dbReference type="Pfam" id="PF07811"/>
    </source>
</evidence>
<protein>
    <submittedName>
        <fullName evidence="3">Pilus assembly protein</fullName>
    </submittedName>
</protein>
<accession>A0A895YD66</accession>
<dbReference type="KEGG" id="nhy:JQS43_05145"/>
<evidence type="ECO:0000256" key="1">
    <source>
        <dbReference type="SAM" id="Phobius"/>
    </source>
</evidence>
<keyword evidence="1" id="KW-1133">Transmembrane helix</keyword>
<proteinExistence type="predicted"/>
<feature type="domain" description="TadE-like" evidence="2">
    <location>
        <begin position="15"/>
        <end position="57"/>
    </location>
</feature>
<feature type="transmembrane region" description="Helical" evidence="1">
    <location>
        <begin position="21"/>
        <end position="39"/>
    </location>
</feature>